<feature type="transmembrane region" description="Helical" evidence="7">
    <location>
        <begin position="427"/>
        <end position="449"/>
    </location>
</feature>
<evidence type="ECO:0000256" key="1">
    <source>
        <dbReference type="ARBA" id="ARBA00004141"/>
    </source>
</evidence>
<feature type="transmembrane region" description="Helical" evidence="7">
    <location>
        <begin position="301"/>
        <end position="322"/>
    </location>
</feature>
<evidence type="ECO:0000256" key="5">
    <source>
        <dbReference type="ARBA" id="ARBA00023136"/>
    </source>
</evidence>
<keyword evidence="3 7" id="KW-0812">Transmembrane</keyword>
<feature type="transmembrane region" description="Helical" evidence="7">
    <location>
        <begin position="74"/>
        <end position="93"/>
    </location>
</feature>
<evidence type="ECO:0000256" key="3">
    <source>
        <dbReference type="ARBA" id="ARBA00022692"/>
    </source>
</evidence>
<sequence>MKSTSRQAGSPEQQPAVAPAPHRRSFYASLDSTTSWYVLGLLTLSYALAYVDRQLLNLLVDPIKHALSISDTQLSLLQGTAFVSAYLIAAPIFGRLADVTNRRNVLIFGICLWCSCTALCGHANTYLELFAARVGVGASEACVFPVCCSLIWDYFSTKRAPRAISIFNAGQFIGAGFSLVASGLVLYFANGIRRSIPLFQDYSTWQIAFVLVGLAGLILALVLLTVREPTRSVTLSNSVDGKSFTFAEGARYIWRRRAFYGRMYLGIGMHAIVTLGTPAWLPSFLIRCRGVPPSIVGYRLGMIAVLVGTTGVLLGPFVVRFFERRGFADAALRIAGFSEISVFISCVSIPFAPGATGVFIAAGVAIFFFSFPVSIFAAATQMITPGRLRGFVASLHTFIAQSIGFGVGPTAIALLTDKVFGDAQMVGYSMAIVSGTASAIAACLFLSALPRFRAMLRERKVEVT</sequence>
<keyword evidence="2" id="KW-0813">Transport</keyword>
<dbReference type="Pfam" id="PF07690">
    <property type="entry name" value="MFS_1"/>
    <property type="match status" value="1"/>
</dbReference>
<feature type="transmembrane region" description="Helical" evidence="7">
    <location>
        <begin position="263"/>
        <end position="281"/>
    </location>
</feature>
<feature type="domain" description="Major facilitator superfamily (MFS) profile" evidence="8">
    <location>
        <begin position="38"/>
        <end position="453"/>
    </location>
</feature>
<feature type="compositionally biased region" description="Polar residues" evidence="6">
    <location>
        <begin position="1"/>
        <end position="13"/>
    </location>
</feature>
<keyword evidence="4 7" id="KW-1133">Transmembrane helix</keyword>
<feature type="transmembrane region" description="Helical" evidence="7">
    <location>
        <begin position="207"/>
        <end position="226"/>
    </location>
</feature>
<dbReference type="PANTHER" id="PTHR23505:SF79">
    <property type="entry name" value="PROTEIN SPINSTER"/>
    <property type="match status" value="1"/>
</dbReference>
<dbReference type="GO" id="GO:0022857">
    <property type="term" value="F:transmembrane transporter activity"/>
    <property type="evidence" value="ECO:0007669"/>
    <property type="project" value="InterPro"/>
</dbReference>
<evidence type="ECO:0000313" key="9">
    <source>
        <dbReference type="EMBL" id="GJH27067.1"/>
    </source>
</evidence>
<evidence type="ECO:0000313" key="10">
    <source>
        <dbReference type="Proteomes" id="UP001055111"/>
    </source>
</evidence>
<evidence type="ECO:0000259" key="8">
    <source>
        <dbReference type="PROSITE" id="PS50850"/>
    </source>
</evidence>
<dbReference type="Proteomes" id="UP001055111">
    <property type="component" value="Unassembled WGS sequence"/>
</dbReference>
<feature type="transmembrane region" description="Helical" evidence="7">
    <location>
        <begin position="164"/>
        <end position="187"/>
    </location>
</feature>
<feature type="transmembrane region" description="Helical" evidence="7">
    <location>
        <begin position="358"/>
        <end position="379"/>
    </location>
</feature>
<feature type="transmembrane region" description="Helical" evidence="7">
    <location>
        <begin position="391"/>
        <end position="415"/>
    </location>
</feature>
<proteinExistence type="predicted"/>
<feature type="transmembrane region" description="Helical" evidence="7">
    <location>
        <begin position="105"/>
        <end position="124"/>
    </location>
</feature>
<evidence type="ECO:0000256" key="4">
    <source>
        <dbReference type="ARBA" id="ARBA00022989"/>
    </source>
</evidence>
<feature type="region of interest" description="Disordered" evidence="6">
    <location>
        <begin position="1"/>
        <end position="20"/>
    </location>
</feature>
<dbReference type="AlphaFoldDB" id="A0AA37IDB4"/>
<gene>
    <name evidence="9" type="ORF">CBA19CS42_21145</name>
</gene>
<dbReference type="PROSITE" id="PS50850">
    <property type="entry name" value="MFS"/>
    <property type="match status" value="1"/>
</dbReference>
<comment type="caution">
    <text evidence="9">The sequence shown here is derived from an EMBL/GenBank/DDBJ whole genome shotgun (WGS) entry which is preliminary data.</text>
</comment>
<name>A0AA37IDB4_9BURK</name>
<feature type="transmembrane region" description="Helical" evidence="7">
    <location>
        <begin position="34"/>
        <end position="51"/>
    </location>
</feature>
<dbReference type="EMBL" id="BPUS01000008">
    <property type="protein sequence ID" value="GJH27067.1"/>
    <property type="molecule type" value="Genomic_DNA"/>
</dbReference>
<dbReference type="InterPro" id="IPR044770">
    <property type="entry name" value="MFS_spinster-like"/>
</dbReference>
<protein>
    <submittedName>
        <fullName evidence="9">MFS transporter</fullName>
    </submittedName>
</protein>
<dbReference type="PANTHER" id="PTHR23505">
    <property type="entry name" value="SPINSTER"/>
    <property type="match status" value="1"/>
</dbReference>
<dbReference type="InterPro" id="IPR011701">
    <property type="entry name" value="MFS"/>
</dbReference>
<comment type="subcellular location">
    <subcellularLocation>
        <location evidence="1">Membrane</location>
        <topology evidence="1">Multi-pass membrane protein</topology>
    </subcellularLocation>
</comment>
<keyword evidence="5 7" id="KW-0472">Membrane</keyword>
<dbReference type="InterPro" id="IPR020846">
    <property type="entry name" value="MFS_dom"/>
</dbReference>
<organism evidence="9 10">
    <name type="scientific">Caballeronia novacaledonica</name>
    <dbReference type="NCBI Taxonomy" id="1544861"/>
    <lineage>
        <taxon>Bacteria</taxon>
        <taxon>Pseudomonadati</taxon>
        <taxon>Pseudomonadota</taxon>
        <taxon>Betaproteobacteria</taxon>
        <taxon>Burkholderiales</taxon>
        <taxon>Burkholderiaceae</taxon>
        <taxon>Caballeronia</taxon>
    </lineage>
</organism>
<dbReference type="GO" id="GO:0016020">
    <property type="term" value="C:membrane"/>
    <property type="evidence" value="ECO:0007669"/>
    <property type="project" value="UniProtKB-SubCell"/>
</dbReference>
<reference evidence="9" key="1">
    <citation type="submission" date="2022-09" db="EMBL/GenBank/DDBJ databases">
        <title>Isolation and characterization of 3-chlorobenzoate degrading bacteria from soils in Shizuoka.</title>
        <authorList>
            <person name="Ifat A."/>
            <person name="Ogawa N."/>
            <person name="Kimbara K."/>
            <person name="Moriuchi R."/>
            <person name="Dohra H."/>
            <person name="Shintani M."/>
        </authorList>
    </citation>
    <scope>NUCLEOTIDE SEQUENCE</scope>
    <source>
        <strain evidence="9">19CS4-2</strain>
    </source>
</reference>
<feature type="transmembrane region" description="Helical" evidence="7">
    <location>
        <begin position="130"/>
        <end position="152"/>
    </location>
</feature>
<feature type="transmembrane region" description="Helical" evidence="7">
    <location>
        <begin position="334"/>
        <end position="352"/>
    </location>
</feature>
<evidence type="ECO:0000256" key="6">
    <source>
        <dbReference type="SAM" id="MobiDB-lite"/>
    </source>
</evidence>
<dbReference type="RefSeq" id="WP_238213735.1">
    <property type="nucleotide sequence ID" value="NZ_BPUS01000008.1"/>
</dbReference>
<dbReference type="InterPro" id="IPR036259">
    <property type="entry name" value="MFS_trans_sf"/>
</dbReference>
<dbReference type="Gene3D" id="1.20.1250.20">
    <property type="entry name" value="MFS general substrate transporter like domains"/>
    <property type="match status" value="1"/>
</dbReference>
<dbReference type="SUPFAM" id="SSF103473">
    <property type="entry name" value="MFS general substrate transporter"/>
    <property type="match status" value="1"/>
</dbReference>
<accession>A0AA37IDB4</accession>
<evidence type="ECO:0000256" key="2">
    <source>
        <dbReference type="ARBA" id="ARBA00022448"/>
    </source>
</evidence>
<evidence type="ECO:0000256" key="7">
    <source>
        <dbReference type="SAM" id="Phobius"/>
    </source>
</evidence>